<dbReference type="PANTHER" id="PTHR43591">
    <property type="entry name" value="METHYLTRANSFERASE"/>
    <property type="match status" value="1"/>
</dbReference>
<feature type="domain" description="Methyltransferase type 11" evidence="1">
    <location>
        <begin position="73"/>
        <end position="163"/>
    </location>
</feature>
<dbReference type="CDD" id="cd02440">
    <property type="entry name" value="AdoMet_MTases"/>
    <property type="match status" value="1"/>
</dbReference>
<gene>
    <name evidence="2" type="ORF">AB0L03_11045</name>
</gene>
<keyword evidence="3" id="KW-1185">Reference proteome</keyword>
<keyword evidence="2" id="KW-0808">Transferase</keyword>
<name>A0ABV3ISA9_9ACTN</name>
<dbReference type="InterPro" id="IPR029063">
    <property type="entry name" value="SAM-dependent_MTases_sf"/>
</dbReference>
<dbReference type="InterPro" id="IPR013216">
    <property type="entry name" value="Methyltransf_11"/>
</dbReference>
<evidence type="ECO:0000259" key="1">
    <source>
        <dbReference type="Pfam" id="PF08241"/>
    </source>
</evidence>
<dbReference type="RefSeq" id="WP_366087706.1">
    <property type="nucleotide sequence ID" value="NZ_JBFASG010000008.1"/>
</dbReference>
<dbReference type="SUPFAM" id="SSF53335">
    <property type="entry name" value="S-adenosyl-L-methionine-dependent methyltransferases"/>
    <property type="match status" value="1"/>
</dbReference>
<comment type="caution">
    <text evidence="2">The sequence shown here is derived from an EMBL/GenBank/DDBJ whole genome shotgun (WGS) entry which is preliminary data.</text>
</comment>
<organism evidence="2 3">
    <name type="scientific">Streptomyces roseoverticillatus</name>
    <dbReference type="NCBI Taxonomy" id="66429"/>
    <lineage>
        <taxon>Bacteria</taxon>
        <taxon>Bacillati</taxon>
        <taxon>Actinomycetota</taxon>
        <taxon>Actinomycetes</taxon>
        <taxon>Kitasatosporales</taxon>
        <taxon>Streptomycetaceae</taxon>
        <taxon>Streptomyces</taxon>
    </lineage>
</organism>
<proteinExistence type="predicted"/>
<dbReference type="Pfam" id="PF08241">
    <property type="entry name" value="Methyltransf_11"/>
    <property type="match status" value="1"/>
</dbReference>
<reference evidence="2 3" key="1">
    <citation type="submission" date="2024-06" db="EMBL/GenBank/DDBJ databases">
        <title>The Natural Products Discovery Center: Release of the First 8490 Sequenced Strains for Exploring Actinobacteria Biosynthetic Diversity.</title>
        <authorList>
            <person name="Kalkreuter E."/>
            <person name="Kautsar S.A."/>
            <person name="Yang D."/>
            <person name="Bader C.D."/>
            <person name="Teijaro C.N."/>
            <person name="Fluegel L."/>
            <person name="Davis C.M."/>
            <person name="Simpson J.R."/>
            <person name="Lauterbach L."/>
            <person name="Steele A.D."/>
            <person name="Gui C."/>
            <person name="Meng S."/>
            <person name="Li G."/>
            <person name="Viehrig K."/>
            <person name="Ye F."/>
            <person name="Su P."/>
            <person name="Kiefer A.F."/>
            <person name="Nichols A."/>
            <person name="Cepeda A.J."/>
            <person name="Yan W."/>
            <person name="Fan B."/>
            <person name="Jiang Y."/>
            <person name="Adhikari A."/>
            <person name="Zheng C.-J."/>
            <person name="Schuster L."/>
            <person name="Cowan T.M."/>
            <person name="Smanski M.J."/>
            <person name="Chevrette M.G."/>
            <person name="De Carvalho L.P.S."/>
            <person name="Shen B."/>
        </authorList>
    </citation>
    <scope>NUCLEOTIDE SEQUENCE [LARGE SCALE GENOMIC DNA]</scope>
    <source>
        <strain evidence="2 3">NPDC053791</strain>
    </source>
</reference>
<dbReference type="EMBL" id="JBFASG010000008">
    <property type="protein sequence ID" value="MEV4923376.1"/>
    <property type="molecule type" value="Genomic_DNA"/>
</dbReference>
<accession>A0ABV3ISA9</accession>
<dbReference type="GO" id="GO:0008168">
    <property type="term" value="F:methyltransferase activity"/>
    <property type="evidence" value="ECO:0007669"/>
    <property type="project" value="UniProtKB-KW"/>
</dbReference>
<dbReference type="Gene3D" id="3.40.50.150">
    <property type="entry name" value="Vaccinia Virus protein VP39"/>
    <property type="match status" value="1"/>
</dbReference>
<evidence type="ECO:0000313" key="3">
    <source>
        <dbReference type="Proteomes" id="UP001552479"/>
    </source>
</evidence>
<dbReference type="Proteomes" id="UP001552479">
    <property type="component" value="Unassembled WGS sequence"/>
</dbReference>
<sequence length="292" mass="31632">MRSDAVEATSAIGSLLGAAIDPAPELATDYASGALSKDMPEEYERLQLLQAWGDPDTRTVLRKLGLGRDWHCLEIGAGAGSVARWTADQCPDGSVLAVDMDTRYLVDTDRPNLEWRTGDIRDLEFAPGSLDLVHSRFTFCHLPEREQLVARAVEWLKPGGRLALGEPLLMPAAGSVHEPVRRFFGALETGWAAQGSDMHRWAQTLPSQLARAGLRDVEVLTRANRLGERGPYGALAAANIRQEGAYLVSTGLLTQADVDAVTDLCADPGFTDIRSITVYAWGRKPAAAEGRP</sequence>
<keyword evidence="2" id="KW-0489">Methyltransferase</keyword>
<protein>
    <submittedName>
        <fullName evidence="2">Methyltransferase domain-containing protein</fullName>
    </submittedName>
</protein>
<evidence type="ECO:0000313" key="2">
    <source>
        <dbReference type="EMBL" id="MEV4923376.1"/>
    </source>
</evidence>
<dbReference type="GO" id="GO:0032259">
    <property type="term" value="P:methylation"/>
    <property type="evidence" value="ECO:0007669"/>
    <property type="project" value="UniProtKB-KW"/>
</dbReference>